<reference evidence="4 5" key="1">
    <citation type="submission" date="2019-03" db="EMBL/GenBank/DDBJ databases">
        <authorList>
            <person name="Gaulin E."/>
            <person name="Dumas B."/>
        </authorList>
    </citation>
    <scope>NUCLEOTIDE SEQUENCE [LARGE SCALE GENOMIC DNA]</scope>
    <source>
        <strain evidence="4">CBS 568.67</strain>
    </source>
</reference>
<evidence type="ECO:0000313" key="4">
    <source>
        <dbReference type="EMBL" id="VFT91277.1"/>
    </source>
</evidence>
<evidence type="ECO:0000313" key="5">
    <source>
        <dbReference type="Proteomes" id="UP000332933"/>
    </source>
</evidence>
<dbReference type="EMBL" id="VJMH01005542">
    <property type="protein sequence ID" value="KAF0694685.1"/>
    <property type="molecule type" value="Genomic_DNA"/>
</dbReference>
<feature type="compositionally biased region" description="Pro residues" evidence="1">
    <location>
        <begin position="271"/>
        <end position="281"/>
    </location>
</feature>
<gene>
    <name evidence="4" type="primary">Aste57867_14455</name>
    <name evidence="3" type="ORF">As57867_014401</name>
    <name evidence="4" type="ORF">ASTE57867_14455</name>
</gene>
<sequence length="855" mass="94924">MDGYVEEDEIIEYKAQLRLWRKEVRWCVQSLLDIGEPTTITVTARVADIAFAREGNTHLFTVTQVAPGKYPQGAIERQDVIVGVNSRRFLMEDLSLNDLKSLIRNLPRPLQLHMVRLPLKATNEALHTLKKIQKVYTALDERRHALSNQMVTYEFSVLELDTLKKTVDMQENYIKFLKSRVASMRRGVHIAKELKRVDKMKWWMEKTLSLQDQRRPHPIQPPPPSSTPRPRSIPSTPASTPRSVPSAVAPPPPRQPPIAHTRPVRIDLTPTPLPSIVPPSPKRSAMTKRSAVTRDMSWLMQFPHIDLKWLGKLQESRLSSVVGWYEDAFKQDNEPRMAKLLAEQVAKALLRHWIAKRNEGRSGGEDELKKGFFYHALQLKVNLSANAPLRAEIASERVAPEQLVTMNKDALAAPELMREREQIQQSAMRSVILPPGEANLLIKTRDGFKEVAVPGAQLPAAPEISLKSLDVEAARVIKPSEPAKPAAPFLRKVSNRALATEKPPAKLPPYVPLKRQHSHDSTTSNDDHGKPGSLKRNRSEDSTASSPVERPMSFSSNLYATQRLSSTDIVQDVKILQTRALVRALFNDMAALVTNVSDYARKGRGIVPQQEVSPQVFAGLDMININGQGTTMRISIGTFQVESQRGTSSALGAIKESATSVFHETVTALEETFHRVVVDYKRRRDNGASIANAVAQIAQGFRSEIASDVLARPNVYICTWRVCDVLVAKVEHENEETATEWGCQSFGDFLEALVPLVQEKLQAAASAAAAASVKYSKPLTSLDLPTISRGGGGGGARDPRLQGRQEPRPQNPGVRVACFKCRIAHVPGPCPPPPPRKSSVEPAAEVMSSRYSRSK</sequence>
<feature type="region of interest" description="Disordered" evidence="1">
    <location>
        <begin position="826"/>
        <end position="855"/>
    </location>
</feature>
<dbReference type="InterPro" id="IPR003618">
    <property type="entry name" value="TFIIS_cen_dom"/>
</dbReference>
<dbReference type="EMBL" id="CAADRA010005563">
    <property type="protein sequence ID" value="VFT91277.1"/>
    <property type="molecule type" value="Genomic_DNA"/>
</dbReference>
<protein>
    <submittedName>
        <fullName evidence="4">Aste57867_14455 protein</fullName>
    </submittedName>
</protein>
<evidence type="ECO:0000259" key="2">
    <source>
        <dbReference type="Pfam" id="PF07500"/>
    </source>
</evidence>
<feature type="compositionally biased region" description="Basic and acidic residues" evidence="1">
    <location>
        <begin position="797"/>
        <end position="807"/>
    </location>
</feature>
<feature type="compositionally biased region" description="Pro residues" evidence="1">
    <location>
        <begin position="218"/>
        <end position="227"/>
    </location>
</feature>
<organism evidence="4 5">
    <name type="scientific">Aphanomyces stellatus</name>
    <dbReference type="NCBI Taxonomy" id="120398"/>
    <lineage>
        <taxon>Eukaryota</taxon>
        <taxon>Sar</taxon>
        <taxon>Stramenopiles</taxon>
        <taxon>Oomycota</taxon>
        <taxon>Saprolegniomycetes</taxon>
        <taxon>Saprolegniales</taxon>
        <taxon>Verrucalvaceae</taxon>
        <taxon>Aphanomyces</taxon>
    </lineage>
</organism>
<dbReference type="Proteomes" id="UP000332933">
    <property type="component" value="Unassembled WGS sequence"/>
</dbReference>
<dbReference type="OrthoDB" id="79252at2759"/>
<reference evidence="3" key="2">
    <citation type="submission" date="2019-06" db="EMBL/GenBank/DDBJ databases">
        <title>Genomics analysis of Aphanomyces spp. identifies a new class of oomycete effector associated with host adaptation.</title>
        <authorList>
            <person name="Gaulin E."/>
        </authorList>
    </citation>
    <scope>NUCLEOTIDE SEQUENCE</scope>
    <source>
        <strain evidence="3">CBS 578.67</strain>
    </source>
</reference>
<name>A0A485L119_9STRA</name>
<feature type="region of interest" description="Disordered" evidence="1">
    <location>
        <begin position="784"/>
        <end position="812"/>
    </location>
</feature>
<feature type="compositionally biased region" description="Low complexity" evidence="1">
    <location>
        <begin position="228"/>
        <end position="247"/>
    </location>
</feature>
<dbReference type="GO" id="GO:0006351">
    <property type="term" value="P:DNA-templated transcription"/>
    <property type="evidence" value="ECO:0007669"/>
    <property type="project" value="InterPro"/>
</dbReference>
<evidence type="ECO:0000256" key="1">
    <source>
        <dbReference type="SAM" id="MobiDB-lite"/>
    </source>
</evidence>
<feature type="domain" description="TFIIS central" evidence="2">
    <location>
        <begin position="372"/>
        <end position="429"/>
    </location>
</feature>
<evidence type="ECO:0000313" key="3">
    <source>
        <dbReference type="EMBL" id="KAF0694685.1"/>
    </source>
</evidence>
<keyword evidence="5" id="KW-1185">Reference proteome</keyword>
<feature type="region of interest" description="Disordered" evidence="1">
    <location>
        <begin position="210"/>
        <end position="288"/>
    </location>
</feature>
<dbReference type="AlphaFoldDB" id="A0A485L119"/>
<feature type="region of interest" description="Disordered" evidence="1">
    <location>
        <begin position="495"/>
        <end position="554"/>
    </location>
</feature>
<accession>A0A485L119</accession>
<proteinExistence type="predicted"/>
<dbReference type="Pfam" id="PF07500">
    <property type="entry name" value="TFIIS_M"/>
    <property type="match status" value="1"/>
</dbReference>